<feature type="region of interest" description="Disordered" evidence="1">
    <location>
        <begin position="292"/>
        <end position="326"/>
    </location>
</feature>
<dbReference type="EMBL" id="JACGWM010000006">
    <property type="protein sequence ID" value="KAL0367950.1"/>
    <property type="molecule type" value="Genomic_DNA"/>
</dbReference>
<sequence>MTEYYNWTSHGEDVVQDYFEAPRVPQVSEEPTPAGHVEGNYPQWGDEQHMDWAYRMVFYAAGPSYFASSHEGILDDDMKSCPVDVGTSSYVYSSDGPYDYDESEYPNRLIEYFPPITLSRDYYSTKKLVKNLGLPVEKLHACKNGCMLYWKDDVDLEYCKFCGDGRYKPTRGRDPHRKKSQYVVLRRAAAGTTRLMMRIRSYMIQCLLVLHLPLDKGVGARAVTLPALLGLSQRILRQPLRRRGCVLAPSIPADSGAVGSAAAGATSSQAQSAKNKVNRAANPKAAATVYCGDTTRTPSQSDGRVRESVQEEGRRPVEQSEDGGGRGFLLVGLRRREHVQGRQVAGREVPAEAICRIPQLFGQTAVACQGDLALVSRVLGEPRIPGTVDEE</sequence>
<reference evidence="2" key="2">
    <citation type="journal article" date="2024" name="Plant">
        <title>Genomic evolution and insights into agronomic trait innovations of Sesamum species.</title>
        <authorList>
            <person name="Miao H."/>
            <person name="Wang L."/>
            <person name="Qu L."/>
            <person name="Liu H."/>
            <person name="Sun Y."/>
            <person name="Le M."/>
            <person name="Wang Q."/>
            <person name="Wei S."/>
            <person name="Zheng Y."/>
            <person name="Lin W."/>
            <person name="Duan Y."/>
            <person name="Cao H."/>
            <person name="Xiong S."/>
            <person name="Wang X."/>
            <person name="Wei L."/>
            <person name="Li C."/>
            <person name="Ma Q."/>
            <person name="Ju M."/>
            <person name="Zhao R."/>
            <person name="Li G."/>
            <person name="Mu C."/>
            <person name="Tian Q."/>
            <person name="Mei H."/>
            <person name="Zhang T."/>
            <person name="Gao T."/>
            <person name="Zhang H."/>
        </authorList>
    </citation>
    <scope>NUCLEOTIDE SEQUENCE</scope>
    <source>
        <strain evidence="2">KEN8</strain>
    </source>
</reference>
<comment type="caution">
    <text evidence="2">The sequence shown here is derived from an EMBL/GenBank/DDBJ whole genome shotgun (WGS) entry which is preliminary data.</text>
</comment>
<evidence type="ECO:0000256" key="1">
    <source>
        <dbReference type="SAM" id="MobiDB-lite"/>
    </source>
</evidence>
<organism evidence="2">
    <name type="scientific">Sesamum calycinum</name>
    <dbReference type="NCBI Taxonomy" id="2727403"/>
    <lineage>
        <taxon>Eukaryota</taxon>
        <taxon>Viridiplantae</taxon>
        <taxon>Streptophyta</taxon>
        <taxon>Embryophyta</taxon>
        <taxon>Tracheophyta</taxon>
        <taxon>Spermatophyta</taxon>
        <taxon>Magnoliopsida</taxon>
        <taxon>eudicotyledons</taxon>
        <taxon>Gunneridae</taxon>
        <taxon>Pentapetalae</taxon>
        <taxon>asterids</taxon>
        <taxon>lamiids</taxon>
        <taxon>Lamiales</taxon>
        <taxon>Pedaliaceae</taxon>
        <taxon>Sesamum</taxon>
    </lineage>
</organism>
<feature type="compositionally biased region" description="Basic and acidic residues" evidence="1">
    <location>
        <begin position="303"/>
        <end position="318"/>
    </location>
</feature>
<proteinExistence type="predicted"/>
<evidence type="ECO:0000313" key="2">
    <source>
        <dbReference type="EMBL" id="KAL0367950.1"/>
    </source>
</evidence>
<dbReference type="AlphaFoldDB" id="A0AAW2QJL6"/>
<reference evidence="2" key="1">
    <citation type="submission" date="2020-06" db="EMBL/GenBank/DDBJ databases">
        <authorList>
            <person name="Li T."/>
            <person name="Hu X."/>
            <person name="Zhang T."/>
            <person name="Song X."/>
            <person name="Zhang H."/>
            <person name="Dai N."/>
            <person name="Sheng W."/>
            <person name="Hou X."/>
            <person name="Wei L."/>
        </authorList>
    </citation>
    <scope>NUCLEOTIDE SEQUENCE</scope>
    <source>
        <strain evidence="2">KEN8</strain>
        <tissue evidence="2">Leaf</tissue>
    </source>
</reference>
<gene>
    <name evidence="2" type="ORF">Scaly_1013900</name>
</gene>
<dbReference type="PANTHER" id="PTHR10775">
    <property type="entry name" value="OS08G0208400 PROTEIN"/>
    <property type="match status" value="1"/>
</dbReference>
<name>A0AAW2QJL6_9LAMI</name>
<accession>A0AAW2QJL6</accession>
<dbReference type="PANTHER" id="PTHR10775:SF188">
    <property type="entry name" value="TRANSPOSASE-ASSOCIATED DOMAIN-CONTAINING PROTEIN"/>
    <property type="match status" value="1"/>
</dbReference>
<protein>
    <submittedName>
        <fullName evidence="2">Uncharacterized protein</fullName>
    </submittedName>
</protein>